<dbReference type="OrthoDB" id="192807at2"/>
<protein>
    <submittedName>
        <fullName evidence="2">Putative type III secretion protein YscO</fullName>
    </submittedName>
</protein>
<comment type="caution">
    <text evidence="2">The sequence shown here is derived from an EMBL/GenBank/DDBJ whole genome shotgun (WGS) entry which is preliminary data.</text>
</comment>
<dbReference type="InterPro" id="IPR009929">
    <property type="entry name" value="T3SS_YscO"/>
</dbReference>
<dbReference type="Gene3D" id="1.10.287.1700">
    <property type="match status" value="1"/>
</dbReference>
<dbReference type="InterPro" id="IPR053716">
    <property type="entry name" value="Flag_assembly_chemotaxis_eff"/>
</dbReference>
<accession>E8LKF3</accession>
<proteinExistence type="predicted"/>
<keyword evidence="3" id="KW-1185">Reference proteome</keyword>
<dbReference type="STRING" id="762983.HMPREF9444_01201"/>
<feature type="coiled-coil region" evidence="1">
    <location>
        <begin position="24"/>
        <end position="128"/>
    </location>
</feature>
<organism evidence="2 3">
    <name type="scientific">Succinatimonas hippei (strain DSM 22608 / JCM 16073 / KCTC 15190 / YIT 12066)</name>
    <dbReference type="NCBI Taxonomy" id="762983"/>
    <lineage>
        <taxon>Bacteria</taxon>
        <taxon>Pseudomonadati</taxon>
        <taxon>Pseudomonadota</taxon>
        <taxon>Gammaproteobacteria</taxon>
        <taxon>Aeromonadales</taxon>
        <taxon>Succinivibrionaceae</taxon>
        <taxon>Succinatimonas</taxon>
    </lineage>
</organism>
<dbReference type="Pfam" id="PF07321">
    <property type="entry name" value="YscO"/>
    <property type="match status" value="1"/>
</dbReference>
<dbReference type="eggNOG" id="ENOG50333N3">
    <property type="taxonomic scope" value="Bacteria"/>
</dbReference>
<sequence length="159" mass="19135">MRAYPLSSLVSLRERRVDEAQNALRLSISRLEEARLSLKRKEQELSDYKVWKKEEINRRYDELIGKVKKQEEISKFNHELVSLNIKEFDLQSEIEQLAKDLENAQKAYEKAVQVVNSVQKDLAKLEKHREIWQFQEKRYEEYLADQELDDFKVKKSQDF</sequence>
<dbReference type="Proteomes" id="UP000018458">
    <property type="component" value="Unassembled WGS sequence"/>
</dbReference>
<evidence type="ECO:0000256" key="1">
    <source>
        <dbReference type="SAM" id="Coils"/>
    </source>
</evidence>
<gene>
    <name evidence="2" type="ORF">HMPREF9444_01201</name>
</gene>
<dbReference type="RefSeq" id="WP_009143401.1">
    <property type="nucleotide sequence ID" value="NZ_GL830993.1"/>
</dbReference>
<dbReference type="HOGENOM" id="CLU_1623937_0_0_6"/>
<reference evidence="2 3" key="1">
    <citation type="submission" date="2011-01" db="EMBL/GenBank/DDBJ databases">
        <authorList>
            <person name="Weinstock G."/>
            <person name="Sodergren E."/>
            <person name="Clifton S."/>
            <person name="Fulton L."/>
            <person name="Fulton B."/>
            <person name="Courtney L."/>
            <person name="Fronick C."/>
            <person name="Harrison M."/>
            <person name="Strong C."/>
            <person name="Farmer C."/>
            <person name="Delahaunty K."/>
            <person name="Markovic C."/>
            <person name="Hall O."/>
            <person name="Minx P."/>
            <person name="Tomlinson C."/>
            <person name="Mitreva M."/>
            <person name="Hou S."/>
            <person name="Chen J."/>
            <person name="Wollam A."/>
            <person name="Pepin K.H."/>
            <person name="Johnson M."/>
            <person name="Bhonagiri V."/>
            <person name="Zhang X."/>
            <person name="Suruliraj S."/>
            <person name="Warren W."/>
            <person name="Chinwalla A."/>
            <person name="Mardis E.R."/>
            <person name="Wilson R.K."/>
        </authorList>
    </citation>
    <scope>NUCLEOTIDE SEQUENCE [LARGE SCALE GENOMIC DNA]</scope>
    <source>
        <strain evidence="3">DSM 22608 / JCM 16073 / KCTC 15190 / YIT 12066</strain>
    </source>
</reference>
<name>E8LKF3_SUCHY</name>
<evidence type="ECO:0000313" key="2">
    <source>
        <dbReference type="EMBL" id="EFY07005.1"/>
    </source>
</evidence>
<keyword evidence="1" id="KW-0175">Coiled coil</keyword>
<dbReference type="EMBL" id="AEVO01000057">
    <property type="protein sequence ID" value="EFY07005.1"/>
    <property type="molecule type" value="Genomic_DNA"/>
</dbReference>
<dbReference type="AlphaFoldDB" id="E8LKF3"/>
<evidence type="ECO:0000313" key="3">
    <source>
        <dbReference type="Proteomes" id="UP000018458"/>
    </source>
</evidence>